<dbReference type="FunFam" id="3.40.20.10:FF:000043">
    <property type="entry name" value="macrophage-capping protein-like isoform X2"/>
    <property type="match status" value="1"/>
</dbReference>
<dbReference type="AlphaFoldDB" id="A0A0G4IRA2"/>
<evidence type="ECO:0000313" key="9">
    <source>
        <dbReference type="Proteomes" id="UP000290189"/>
    </source>
</evidence>
<dbReference type="OMA" id="TQWASSW"/>
<dbReference type="GO" id="GO:0005737">
    <property type="term" value="C:cytoplasm"/>
    <property type="evidence" value="ECO:0007669"/>
    <property type="project" value="TreeGrafter"/>
</dbReference>
<protein>
    <recommendedName>
        <fullName evidence="5">Gelsolin-like domain-containing protein</fullName>
    </recommendedName>
</protein>
<reference evidence="6 8" key="1">
    <citation type="submission" date="2015-02" db="EMBL/GenBank/DDBJ databases">
        <authorList>
            <person name="Chooi Y.-H."/>
        </authorList>
    </citation>
    <scope>NUCLEOTIDE SEQUENCE [LARGE SCALE GENOMIC DNA]</scope>
    <source>
        <strain evidence="6">E3</strain>
    </source>
</reference>
<geneLocation type="mitochondrion" evidence="7"/>
<dbReference type="STRING" id="37360.A0A0G4IRA2"/>
<comment type="similarity">
    <text evidence="1">Belongs to the villin/gelsolin family.</text>
</comment>
<name>A0A0G4IRA2_PLABS</name>
<dbReference type="CDD" id="cd11290">
    <property type="entry name" value="gelsolin_S1_like"/>
    <property type="match status" value="1"/>
</dbReference>
<dbReference type="InterPro" id="IPR007123">
    <property type="entry name" value="Gelsolin-like_dom"/>
</dbReference>
<evidence type="ECO:0000313" key="7">
    <source>
        <dbReference type="EMBL" id="SPQ98266.1"/>
    </source>
</evidence>
<evidence type="ECO:0000256" key="4">
    <source>
        <dbReference type="ARBA" id="ARBA00023203"/>
    </source>
</evidence>
<keyword evidence="2" id="KW-0117">Actin capping</keyword>
<dbReference type="OrthoDB" id="6375767at2759"/>
<dbReference type="GO" id="GO:0051015">
    <property type="term" value="F:actin filament binding"/>
    <property type="evidence" value="ECO:0007669"/>
    <property type="project" value="InterPro"/>
</dbReference>
<dbReference type="SUPFAM" id="SSF55753">
    <property type="entry name" value="Actin depolymerizing proteins"/>
    <property type="match status" value="3"/>
</dbReference>
<dbReference type="CDD" id="cd11289">
    <property type="entry name" value="gelsolin_S2_like"/>
    <property type="match status" value="1"/>
</dbReference>
<dbReference type="EMBL" id="CDSF01000080">
    <property type="protein sequence ID" value="CEO97722.1"/>
    <property type="molecule type" value="Genomic_DNA"/>
</dbReference>
<organism evidence="6 8">
    <name type="scientific">Plasmodiophora brassicae</name>
    <name type="common">Clubroot disease agent</name>
    <dbReference type="NCBI Taxonomy" id="37360"/>
    <lineage>
        <taxon>Eukaryota</taxon>
        <taxon>Sar</taxon>
        <taxon>Rhizaria</taxon>
        <taxon>Endomyxa</taxon>
        <taxon>Phytomyxea</taxon>
        <taxon>Plasmodiophorida</taxon>
        <taxon>Plasmodiophoridae</taxon>
        <taxon>Plasmodiophora</taxon>
    </lineage>
</organism>
<evidence type="ECO:0000313" key="8">
    <source>
        <dbReference type="Proteomes" id="UP000039324"/>
    </source>
</evidence>
<dbReference type="Pfam" id="PF00626">
    <property type="entry name" value="Gelsolin"/>
    <property type="match status" value="2"/>
</dbReference>
<evidence type="ECO:0000259" key="5">
    <source>
        <dbReference type="Pfam" id="PF00626"/>
    </source>
</evidence>
<evidence type="ECO:0000313" key="6">
    <source>
        <dbReference type="EMBL" id="CEO97722.1"/>
    </source>
</evidence>
<keyword evidence="4" id="KW-0009">Actin-binding</keyword>
<dbReference type="PANTHER" id="PTHR11977">
    <property type="entry name" value="VILLIN"/>
    <property type="match status" value="1"/>
</dbReference>
<keyword evidence="3" id="KW-0677">Repeat</keyword>
<evidence type="ECO:0000256" key="1">
    <source>
        <dbReference type="ARBA" id="ARBA00008418"/>
    </source>
</evidence>
<dbReference type="InterPro" id="IPR029006">
    <property type="entry name" value="ADF-H/Gelsolin-like_dom_sf"/>
</dbReference>
<evidence type="ECO:0000256" key="3">
    <source>
        <dbReference type="ARBA" id="ARBA00022737"/>
    </source>
</evidence>
<dbReference type="Proteomes" id="UP000290189">
    <property type="component" value="Unassembled WGS sequence"/>
</dbReference>
<keyword evidence="8" id="KW-1185">Reference proteome</keyword>
<gene>
    <name evidence="6" type="ORF">PBRA_005836</name>
    <name evidence="7" type="ORF">PLBR_LOCUS5481</name>
</gene>
<proteinExistence type="inferred from homology"/>
<accession>A0A0G4IRA2</accession>
<reference evidence="7 9" key="2">
    <citation type="submission" date="2018-03" db="EMBL/GenBank/DDBJ databases">
        <authorList>
            <person name="Fogelqvist J."/>
        </authorList>
    </citation>
    <scope>NUCLEOTIDE SEQUENCE [LARGE SCALE GENOMIC DNA]</scope>
</reference>
<dbReference type="EMBL" id="OVEO01000009">
    <property type="protein sequence ID" value="SPQ98266.1"/>
    <property type="molecule type" value="Genomic_DNA"/>
</dbReference>
<dbReference type="PRINTS" id="PR00597">
    <property type="entry name" value="GELSOLIN"/>
</dbReference>
<feature type="domain" description="Gelsolin-like" evidence="5">
    <location>
        <begin position="61"/>
        <end position="133"/>
    </location>
</feature>
<dbReference type="Gene3D" id="3.40.20.10">
    <property type="entry name" value="Severin"/>
    <property type="match status" value="3"/>
</dbReference>
<evidence type="ECO:0000256" key="2">
    <source>
        <dbReference type="ARBA" id="ARBA00022467"/>
    </source>
</evidence>
<dbReference type="GO" id="GO:0015629">
    <property type="term" value="C:actin cytoskeleton"/>
    <property type="evidence" value="ECO:0007669"/>
    <property type="project" value="TreeGrafter"/>
</dbReference>
<dbReference type="PANTHER" id="PTHR11977:SF130">
    <property type="entry name" value="SEVERIN"/>
    <property type="match status" value="1"/>
</dbReference>
<keyword evidence="7" id="KW-0496">Mitochondrion</keyword>
<dbReference type="InterPro" id="IPR007122">
    <property type="entry name" value="Villin/Gelsolin"/>
</dbReference>
<dbReference type="SMART" id="SM00262">
    <property type="entry name" value="GEL"/>
    <property type="match status" value="3"/>
</dbReference>
<dbReference type="GO" id="GO:0008154">
    <property type="term" value="P:actin polymerization or depolymerization"/>
    <property type="evidence" value="ECO:0007669"/>
    <property type="project" value="TreeGrafter"/>
</dbReference>
<feature type="domain" description="Gelsolin-like" evidence="5">
    <location>
        <begin position="173"/>
        <end position="245"/>
    </location>
</feature>
<dbReference type="Proteomes" id="UP000039324">
    <property type="component" value="Unassembled WGS sequence"/>
</dbReference>
<sequence>MPANQAKFEESNISLLNSDLAQEVRKTAAATEAQFAGAGKTPGLEVWRIENFGVRKMSPEQYAAFYDGDSYIVLHTYMKGDKIANNVHFWLGQHTTQDEAGTAAYKTVELDTVLGGLPIQFREVQGSESDEFLKLFKPAFITAQGGIDSAFHHQKPTEYKPRLMQVKGKRKNVAVMQVKLSRDSLNDGDVFILDNGLSIFQWNGTKAGVFEKRKANEVCSYIRDSRSSKPKVTVLDGTEKNDAFWNVIGGYGPVKSADEGGSDDAVSGTEKKLLRLSSADGSLKLTEVAKGTLRKSMLTSDAVFLVDLAGTSLFVYVGKNATHDGTKCFQVANQYIQDAGLPFTIPVSRVVEGHSTAAFDQAFET</sequence>
<dbReference type="GO" id="GO:0051693">
    <property type="term" value="P:actin filament capping"/>
    <property type="evidence" value="ECO:0007669"/>
    <property type="project" value="UniProtKB-KW"/>
</dbReference>